<evidence type="ECO:0000313" key="2">
    <source>
        <dbReference type="EMBL" id="KXH57762.1"/>
    </source>
</evidence>
<dbReference type="Proteomes" id="UP000070121">
    <property type="component" value="Unassembled WGS sequence"/>
</dbReference>
<dbReference type="EMBL" id="JFFI01001596">
    <property type="protein sequence ID" value="KXH57762.1"/>
    <property type="molecule type" value="Genomic_DNA"/>
</dbReference>
<evidence type="ECO:0000256" key="1">
    <source>
        <dbReference type="SAM" id="MobiDB-lite"/>
    </source>
</evidence>
<feature type="compositionally biased region" description="Polar residues" evidence="1">
    <location>
        <begin position="209"/>
        <end position="221"/>
    </location>
</feature>
<gene>
    <name evidence="2" type="ORF">CSAL01_05913</name>
</gene>
<reference evidence="2 3" key="1">
    <citation type="submission" date="2014-02" db="EMBL/GenBank/DDBJ databases">
        <title>The genome sequence of Colletotrichum salicis CBS 607.94.</title>
        <authorList>
            <person name="Baroncelli R."/>
            <person name="Thon M.R."/>
        </authorList>
    </citation>
    <scope>NUCLEOTIDE SEQUENCE [LARGE SCALE GENOMIC DNA]</scope>
    <source>
        <strain evidence="2 3">CBS 607.94</strain>
    </source>
</reference>
<feature type="region of interest" description="Disordered" evidence="1">
    <location>
        <begin position="35"/>
        <end position="74"/>
    </location>
</feature>
<feature type="compositionally biased region" description="Basic and acidic residues" evidence="1">
    <location>
        <begin position="248"/>
        <end position="261"/>
    </location>
</feature>
<name>A0A135UBJ3_9PEZI</name>
<comment type="caution">
    <text evidence="2">The sequence shown here is derived from an EMBL/GenBank/DDBJ whole genome shotgun (WGS) entry which is preliminary data.</text>
</comment>
<evidence type="ECO:0000313" key="3">
    <source>
        <dbReference type="Proteomes" id="UP000070121"/>
    </source>
</evidence>
<dbReference type="STRING" id="1209931.A0A135UBJ3"/>
<accession>A0A135UBJ3</accession>
<feature type="region of interest" description="Disordered" evidence="1">
    <location>
        <begin position="149"/>
        <end position="190"/>
    </location>
</feature>
<feature type="region of interest" description="Disordered" evidence="1">
    <location>
        <begin position="594"/>
        <end position="615"/>
    </location>
</feature>
<proteinExistence type="predicted"/>
<protein>
    <submittedName>
        <fullName evidence="2">Uncharacterized protein</fullName>
    </submittedName>
</protein>
<keyword evidence="3" id="KW-1185">Reference proteome</keyword>
<feature type="compositionally biased region" description="Basic and acidic residues" evidence="1">
    <location>
        <begin position="327"/>
        <end position="337"/>
    </location>
</feature>
<feature type="region of interest" description="Disordered" evidence="1">
    <location>
        <begin position="242"/>
        <end position="261"/>
    </location>
</feature>
<feature type="region of interest" description="Disordered" evidence="1">
    <location>
        <begin position="205"/>
        <end position="225"/>
    </location>
</feature>
<dbReference type="OrthoDB" id="5428259at2759"/>
<feature type="region of interest" description="Disordered" evidence="1">
    <location>
        <begin position="296"/>
        <end position="339"/>
    </location>
</feature>
<organism evidence="2 3">
    <name type="scientific">Colletotrichum salicis</name>
    <dbReference type="NCBI Taxonomy" id="1209931"/>
    <lineage>
        <taxon>Eukaryota</taxon>
        <taxon>Fungi</taxon>
        <taxon>Dikarya</taxon>
        <taxon>Ascomycota</taxon>
        <taxon>Pezizomycotina</taxon>
        <taxon>Sordariomycetes</taxon>
        <taxon>Hypocreomycetidae</taxon>
        <taxon>Glomerellales</taxon>
        <taxon>Glomerellaceae</taxon>
        <taxon>Colletotrichum</taxon>
        <taxon>Colletotrichum acutatum species complex</taxon>
    </lineage>
</organism>
<sequence length="615" mass="67585">MAPRRQAALAAEANMAAVAAHEADEVTPVKMLKASKTKQLKPIKIEKSSTTVKTSGKASGSKDPSDDPKPSGSPRIPLVCIVCPNTPRFSDLSHLLTHLSSKGHLQTQNDVRIRSNDDLAASEAITTYDKWYKDYGIERMLAERLKAKDEKARGISRPGQQTSQTLKRKKARSILVKREADDSMFTPPPTGRLLGQQQAITYYGDNDDVSASTPTDNSTEWSPDDLESARLKGTVWPGMGIFDAATPDQKKQRNQRKDASVLRKMELSSQAITTMEMVANLDLEFERTRDVYDAPSVEGTPAVKKSRRRQRRSGAAEEDDNASGIVVKEEPADEAAHRASSALAMQMQNGLYKQEEVSELDSESLSEKFDVTSDIASTADGDSDALGYVGGDVELDESLNDEELGLGQNPSHKYFTTVPGRGADVFQGGSAAGTKASTAVKDEPRSIPNNPHHVSNVVCINPYVRRFDVRNRIPLRSMNANSNLSMASPTPAAKQLPRRMFKGKENNNDVQEHKMASGDLYGVNNTHLNQAGMSNAITFDPNLYQAYPMPDMYQFNQLWGNPMMRPAHHGFNPINANHNHQHMMFSQQMPMPNTFPTGHHDHAQGSGVYQNGHGA</sequence>
<dbReference type="AlphaFoldDB" id="A0A135UBJ3"/>